<dbReference type="Gene3D" id="3.40.50.410">
    <property type="entry name" value="von Willebrand factor, type A domain"/>
    <property type="match status" value="1"/>
</dbReference>
<proteinExistence type="predicted"/>
<dbReference type="EMBL" id="DYXT01000007">
    <property type="protein sequence ID" value="HJE38303.1"/>
    <property type="molecule type" value="Genomic_DNA"/>
</dbReference>
<gene>
    <name evidence="1" type="ORF">K8V47_00855</name>
</gene>
<dbReference type="InterPro" id="IPR036465">
    <property type="entry name" value="vWFA_dom_sf"/>
</dbReference>
<protein>
    <submittedName>
        <fullName evidence="1">Uncharacterized protein</fullName>
    </submittedName>
</protein>
<reference evidence="1" key="1">
    <citation type="journal article" date="2021" name="PeerJ">
        <title>Extensive microbial diversity within the chicken gut microbiome revealed by metagenomics and culture.</title>
        <authorList>
            <person name="Gilroy R."/>
            <person name="Ravi A."/>
            <person name="Getino M."/>
            <person name="Pursley I."/>
            <person name="Horton D.L."/>
            <person name="Alikhan N.F."/>
            <person name="Baker D."/>
            <person name="Gharbi K."/>
            <person name="Hall N."/>
            <person name="Watson M."/>
            <person name="Adriaenssens E.M."/>
            <person name="Foster-Nyarko E."/>
            <person name="Jarju S."/>
            <person name="Secka A."/>
            <person name="Antonio M."/>
            <person name="Oren A."/>
            <person name="Chaudhuri R.R."/>
            <person name="La Ragione R."/>
            <person name="Hildebrand F."/>
            <person name="Pallen M.J."/>
        </authorList>
    </citation>
    <scope>NUCLEOTIDE SEQUENCE</scope>
    <source>
        <strain evidence="1">4100</strain>
    </source>
</reference>
<comment type="caution">
    <text evidence="1">The sequence shown here is derived from an EMBL/GenBank/DDBJ whole genome shotgun (WGS) entry which is preliminary data.</text>
</comment>
<dbReference type="AlphaFoldDB" id="A0A4V1LAE9"/>
<sequence>MKHILLLMALAITCLAGRTETWTPVGQAQWTEGALTGIYSNYNKTWNVNVERSDDRPKVFRLQPYSNHTMGSSWLYDNVYVYIHCDNANAVYIDYFKFKYTKNSWTSWYYHVFQRCPENGFDSRYYGKITDENTIEFPIGAFSVTDNTSSSTLNQPASDARLSTYVHKIVFPDGVLDYTPEPENWVNIGHGEWEDPIAVTSAGDPLIAGVDVEKSTDNPSIYRIINPSGQTYININAEDPAKVYVSPYEATSGDDVWTITQNCTENGQSGSQYGTLDNGKIVIPAEYFTATSTLNPGSAVTGSTGRNCVLTLPDGFDNPLPEDYGVFMGIVAFNNRVTTKPISQLDQISKDDFTSFVDDLQMGNATLLYYAVDQSINMLESQTFPSNLSNAVLVTFTDGLDQGSLAMKPEYRTSKGYASYLAERIPQTAIQGIPLTAYAIGLKSNDVVDDELFMYNLASLSSKSDDEDNPDNPYISTVEDIDGLQKQLTDLYDSLNKQISKRVVTISVPMMSHGDLYRYTLDGAADDVTKSQIWFEGTFNIDNKSLENVTYHGFTSATGSTIATVQDDINVKIILNDCRNLEGGLLQVNNTEFDQWIYIPSHDKWGHNDENAKGGDVTVEDIKSSMAIIFALDCSTSLGDLFPLVQETAKSFILRLAGAEVSDSGFDYIWDEKTGSFDINDPDVEIYNLMGAKVTNPSSGIYIYRKGNLMKKVMVP</sequence>
<reference evidence="1" key="2">
    <citation type="submission" date="2021-09" db="EMBL/GenBank/DDBJ databases">
        <authorList>
            <person name="Gilroy R."/>
        </authorList>
    </citation>
    <scope>NUCLEOTIDE SEQUENCE</scope>
    <source>
        <strain evidence="1">4100</strain>
    </source>
</reference>
<dbReference type="Proteomes" id="UP000711407">
    <property type="component" value="Unassembled WGS sequence"/>
</dbReference>
<dbReference type="InterPro" id="IPR002035">
    <property type="entry name" value="VWF_A"/>
</dbReference>
<dbReference type="PROSITE" id="PS50234">
    <property type="entry name" value="VWFA"/>
    <property type="match status" value="1"/>
</dbReference>
<name>A0A4V1LAE9_9BACT</name>
<evidence type="ECO:0000313" key="2">
    <source>
        <dbReference type="Proteomes" id="UP000711407"/>
    </source>
</evidence>
<evidence type="ECO:0000313" key="1">
    <source>
        <dbReference type="EMBL" id="HJE38303.1"/>
    </source>
</evidence>
<accession>A0A4V1LAE9</accession>
<dbReference type="SUPFAM" id="SSF53300">
    <property type="entry name" value="vWA-like"/>
    <property type="match status" value="1"/>
</dbReference>
<organism evidence="1 2">
    <name type="scientific">Candidatus Amulumruptor caecigallinarius</name>
    <dbReference type="NCBI Taxonomy" id="2109911"/>
    <lineage>
        <taxon>Bacteria</taxon>
        <taxon>Pseudomonadati</taxon>
        <taxon>Bacteroidota</taxon>
        <taxon>Bacteroidia</taxon>
        <taxon>Bacteroidales</taxon>
        <taxon>Muribaculaceae</taxon>
        <taxon>Candidatus Amulumruptor</taxon>
    </lineage>
</organism>